<organism evidence="3 4">
    <name type="scientific">Dactylonectria estremocensis</name>
    <dbReference type="NCBI Taxonomy" id="1079267"/>
    <lineage>
        <taxon>Eukaryota</taxon>
        <taxon>Fungi</taxon>
        <taxon>Dikarya</taxon>
        <taxon>Ascomycota</taxon>
        <taxon>Pezizomycotina</taxon>
        <taxon>Sordariomycetes</taxon>
        <taxon>Hypocreomycetidae</taxon>
        <taxon>Hypocreales</taxon>
        <taxon>Nectriaceae</taxon>
        <taxon>Dactylonectria</taxon>
    </lineage>
</organism>
<reference evidence="3" key="1">
    <citation type="journal article" date="2021" name="Nat. Commun.">
        <title>Genetic determinants of endophytism in the Arabidopsis root mycobiome.</title>
        <authorList>
            <person name="Mesny F."/>
            <person name="Miyauchi S."/>
            <person name="Thiergart T."/>
            <person name="Pickel B."/>
            <person name="Atanasova L."/>
            <person name="Karlsson M."/>
            <person name="Huettel B."/>
            <person name="Barry K.W."/>
            <person name="Haridas S."/>
            <person name="Chen C."/>
            <person name="Bauer D."/>
            <person name="Andreopoulos W."/>
            <person name="Pangilinan J."/>
            <person name="LaButti K."/>
            <person name="Riley R."/>
            <person name="Lipzen A."/>
            <person name="Clum A."/>
            <person name="Drula E."/>
            <person name="Henrissat B."/>
            <person name="Kohler A."/>
            <person name="Grigoriev I.V."/>
            <person name="Martin F.M."/>
            <person name="Hacquard S."/>
        </authorList>
    </citation>
    <scope>NUCLEOTIDE SEQUENCE</scope>
    <source>
        <strain evidence="3">MPI-CAGE-AT-0021</strain>
    </source>
</reference>
<proteinExistence type="predicted"/>
<dbReference type="InterPro" id="IPR003347">
    <property type="entry name" value="JmjC_dom"/>
</dbReference>
<keyword evidence="4" id="KW-1185">Reference proteome</keyword>
<dbReference type="OrthoDB" id="5077844at2759"/>
<feature type="domain" description="JmjC" evidence="2">
    <location>
        <begin position="148"/>
        <end position="316"/>
    </location>
</feature>
<dbReference type="Gene3D" id="2.60.120.650">
    <property type="entry name" value="Cupin"/>
    <property type="match status" value="1"/>
</dbReference>
<name>A0A9P9DK87_9HYPO</name>
<sequence length="420" mass="47833">MKDIERRHGVTGITTERLSARRKRKRKAPSTRGKINDEEIYHHLKDGLPPNTDPRKGVVEAYFCTAAEAKTLMRSAGTAPIITEGQQAFEWSEERSPIDQLFKSGWLTDLERTVSVQIPSASSEAESYEVHNLREVYDKFKSGVPDDDPWNVLDMGNPLPDTTYPKFLDDLNCQLLTQIRNDILNEKSGQREAVPARNARYWKDLLSWVLLSQGGNNTGTHTDSHGLSTWISIQQGHFGFGWIANPTPREREAWADNHFCNSGKFRYVVLKPGQAIRFPPGTIHSVFRWEDTFAIGGHTLLWSEIKQWLRTMKWQQLNPDTTNEDMTKESISFLTKPVFKFVKWRVREGMVDDIGGLDEAEAIMAAIKVSDYLWTALHITYSENRIGQNGRPTSQDTVVDTATLLLDPGKHKAYIRALYV</sequence>
<evidence type="ECO:0000313" key="3">
    <source>
        <dbReference type="EMBL" id="KAH7120101.1"/>
    </source>
</evidence>
<comment type="caution">
    <text evidence="3">The sequence shown here is derived from an EMBL/GenBank/DDBJ whole genome shotgun (WGS) entry which is preliminary data.</text>
</comment>
<dbReference type="PROSITE" id="PS51184">
    <property type="entry name" value="JMJC"/>
    <property type="match status" value="1"/>
</dbReference>
<gene>
    <name evidence="3" type="ORF">B0J13DRAFT_457480</name>
</gene>
<accession>A0A9P9DK87</accession>
<protein>
    <recommendedName>
        <fullName evidence="2">JmjC domain-containing protein</fullName>
    </recommendedName>
</protein>
<evidence type="ECO:0000259" key="2">
    <source>
        <dbReference type="PROSITE" id="PS51184"/>
    </source>
</evidence>
<feature type="compositionally biased region" description="Basic residues" evidence="1">
    <location>
        <begin position="20"/>
        <end position="29"/>
    </location>
</feature>
<evidence type="ECO:0000256" key="1">
    <source>
        <dbReference type="SAM" id="MobiDB-lite"/>
    </source>
</evidence>
<evidence type="ECO:0000313" key="4">
    <source>
        <dbReference type="Proteomes" id="UP000717696"/>
    </source>
</evidence>
<dbReference type="SUPFAM" id="SSF51197">
    <property type="entry name" value="Clavaminate synthase-like"/>
    <property type="match status" value="1"/>
</dbReference>
<dbReference type="EMBL" id="JAGMUU010000029">
    <property type="protein sequence ID" value="KAH7120101.1"/>
    <property type="molecule type" value="Genomic_DNA"/>
</dbReference>
<dbReference type="Proteomes" id="UP000717696">
    <property type="component" value="Unassembled WGS sequence"/>
</dbReference>
<dbReference type="AlphaFoldDB" id="A0A9P9DK87"/>
<feature type="region of interest" description="Disordered" evidence="1">
    <location>
        <begin position="15"/>
        <end position="34"/>
    </location>
</feature>